<feature type="domain" description="B30.2/SPRY" evidence="1">
    <location>
        <begin position="1"/>
        <end position="122"/>
    </location>
</feature>
<name>A0A7L0KJW4_CHATO</name>
<comment type="caution">
    <text evidence="2">The sequence shown here is derived from an EMBL/GenBank/DDBJ whole genome shotgun (WGS) entry which is preliminary data.</text>
</comment>
<feature type="non-terminal residue" evidence="2">
    <location>
        <position position="1"/>
    </location>
</feature>
<keyword evidence="3" id="KW-1185">Reference proteome</keyword>
<dbReference type="PANTHER" id="PTHR24103">
    <property type="entry name" value="E3 UBIQUITIN-PROTEIN LIGASE TRIM"/>
    <property type="match status" value="1"/>
</dbReference>
<dbReference type="InterPro" id="IPR001870">
    <property type="entry name" value="B30.2/SPRY"/>
</dbReference>
<accession>A0A7L0KJW4</accession>
<evidence type="ECO:0000313" key="2">
    <source>
        <dbReference type="EMBL" id="NXK57324.1"/>
    </source>
</evidence>
<gene>
    <name evidence="2" type="primary">Trim27_2</name>
    <name evidence="2" type="ORF">CHATOR_R09829</name>
</gene>
<sequence length="122" mass="13647">WEVDVGKRRNWILGVARESVTRKGTVTLSPKNGFWVIGLADGQDYWAYMDPWTHLTVSGKLQKIGIFLDTSTKQLSFYDVRKRTALHAFTMAGDSTQEAEFVPFFSTGSATAKLDTEPLSVV</sequence>
<dbReference type="PRINTS" id="PR01407">
    <property type="entry name" value="BUTYPHLNCDUF"/>
</dbReference>
<protein>
    <submittedName>
        <fullName evidence="2">TRI27 protein</fullName>
    </submittedName>
</protein>
<dbReference type="Pfam" id="PF00622">
    <property type="entry name" value="SPRY"/>
    <property type="match status" value="1"/>
</dbReference>
<evidence type="ECO:0000313" key="3">
    <source>
        <dbReference type="Proteomes" id="UP000537522"/>
    </source>
</evidence>
<dbReference type="PROSITE" id="PS50188">
    <property type="entry name" value="B302_SPRY"/>
    <property type="match status" value="1"/>
</dbReference>
<dbReference type="Proteomes" id="UP000537522">
    <property type="component" value="Unassembled WGS sequence"/>
</dbReference>
<dbReference type="Gene3D" id="2.60.120.920">
    <property type="match status" value="1"/>
</dbReference>
<dbReference type="InterPro" id="IPR050143">
    <property type="entry name" value="TRIM/RBCC"/>
</dbReference>
<proteinExistence type="predicted"/>
<dbReference type="EMBL" id="VXAL01033377">
    <property type="protein sequence ID" value="NXK57324.1"/>
    <property type="molecule type" value="Genomic_DNA"/>
</dbReference>
<dbReference type="SUPFAM" id="SSF49899">
    <property type="entry name" value="Concanavalin A-like lectins/glucanases"/>
    <property type="match status" value="1"/>
</dbReference>
<dbReference type="AlphaFoldDB" id="A0A7L0KJW4"/>
<organism evidence="2 3">
    <name type="scientific">Chauna torquata</name>
    <name type="common">Southern screamer</name>
    <dbReference type="NCBI Taxonomy" id="30388"/>
    <lineage>
        <taxon>Eukaryota</taxon>
        <taxon>Metazoa</taxon>
        <taxon>Chordata</taxon>
        <taxon>Craniata</taxon>
        <taxon>Vertebrata</taxon>
        <taxon>Euteleostomi</taxon>
        <taxon>Archelosauria</taxon>
        <taxon>Archosauria</taxon>
        <taxon>Dinosauria</taxon>
        <taxon>Saurischia</taxon>
        <taxon>Theropoda</taxon>
        <taxon>Coelurosauria</taxon>
        <taxon>Aves</taxon>
        <taxon>Neognathae</taxon>
        <taxon>Galloanserae</taxon>
        <taxon>Anseriformes</taxon>
        <taxon>Anhimidae</taxon>
        <taxon>Chauna</taxon>
    </lineage>
</organism>
<dbReference type="InterPro" id="IPR003877">
    <property type="entry name" value="SPRY_dom"/>
</dbReference>
<dbReference type="InterPro" id="IPR043136">
    <property type="entry name" value="B30.2/SPRY_sf"/>
</dbReference>
<evidence type="ECO:0000259" key="1">
    <source>
        <dbReference type="PROSITE" id="PS50188"/>
    </source>
</evidence>
<dbReference type="InterPro" id="IPR003879">
    <property type="entry name" value="Butyrophylin_SPRY"/>
</dbReference>
<dbReference type="InterPro" id="IPR013320">
    <property type="entry name" value="ConA-like_dom_sf"/>
</dbReference>
<feature type="non-terminal residue" evidence="2">
    <location>
        <position position="122"/>
    </location>
</feature>
<dbReference type="SMART" id="SM00449">
    <property type="entry name" value="SPRY"/>
    <property type="match status" value="1"/>
</dbReference>
<reference evidence="2 3" key="1">
    <citation type="submission" date="2019-09" db="EMBL/GenBank/DDBJ databases">
        <title>Bird 10,000 Genomes (B10K) Project - Family phase.</title>
        <authorList>
            <person name="Zhang G."/>
        </authorList>
    </citation>
    <scope>NUCLEOTIDE SEQUENCE [LARGE SCALE GENOMIC DNA]</scope>
    <source>
        <strain evidence="2">B10K-DU-011-36</strain>
        <tissue evidence="2">Muscle</tissue>
    </source>
</reference>